<dbReference type="STRING" id="710696.Intca_1290"/>
<dbReference type="OrthoDB" id="3254574at2"/>
<dbReference type="KEGG" id="ica:Intca_1290"/>
<dbReference type="Pfam" id="PF07811">
    <property type="entry name" value="TadE"/>
    <property type="match status" value="1"/>
</dbReference>
<protein>
    <submittedName>
        <fullName evidence="2">TadE family protein</fullName>
    </submittedName>
</protein>
<proteinExistence type="predicted"/>
<dbReference type="eggNOG" id="ENOG5032T1V">
    <property type="taxonomic scope" value="Bacteria"/>
</dbReference>
<dbReference type="InterPro" id="IPR012495">
    <property type="entry name" value="TadE-like_dom"/>
</dbReference>
<feature type="domain" description="TadE-like" evidence="1">
    <location>
        <begin position="2"/>
        <end position="35"/>
    </location>
</feature>
<accession>E6S657</accession>
<name>E6S657_INTC7</name>
<reference evidence="2 3" key="1">
    <citation type="journal article" date="2010" name="Stand. Genomic Sci.">
        <title>Complete genome sequence of Intrasporangium calvum type strain (7 KIP).</title>
        <authorList>
            <person name="Del Rio T.G."/>
            <person name="Chertkov O."/>
            <person name="Yasawong M."/>
            <person name="Lucas S."/>
            <person name="Deshpande S."/>
            <person name="Cheng J.F."/>
            <person name="Detter C."/>
            <person name="Tapia R."/>
            <person name="Han C."/>
            <person name="Goodwin L."/>
            <person name="Pitluck S."/>
            <person name="Liolios K."/>
            <person name="Ivanova N."/>
            <person name="Mavromatis K."/>
            <person name="Pati A."/>
            <person name="Chen A."/>
            <person name="Palaniappan K."/>
            <person name="Land M."/>
            <person name="Hauser L."/>
            <person name="Chang Y.J."/>
            <person name="Jeffries C.D."/>
            <person name="Rohde M."/>
            <person name="Pukall R."/>
            <person name="Sikorski J."/>
            <person name="Goker M."/>
            <person name="Woyke T."/>
            <person name="Bristow J."/>
            <person name="Eisen J.A."/>
            <person name="Markowitz V."/>
            <person name="Hugenholtz P."/>
            <person name="Kyrpides N.C."/>
            <person name="Klenk H.P."/>
            <person name="Lapidus A."/>
        </authorList>
    </citation>
    <scope>NUCLEOTIDE SEQUENCE [LARGE SCALE GENOMIC DNA]</scope>
    <source>
        <strain evidence="3">ATCC 23552 / DSM 43043 / JCM 3097 / NBRC 12989 / 7 KIP</strain>
    </source>
</reference>
<evidence type="ECO:0000259" key="1">
    <source>
        <dbReference type="Pfam" id="PF07811"/>
    </source>
</evidence>
<dbReference type="Proteomes" id="UP000008914">
    <property type="component" value="Chromosome"/>
</dbReference>
<organism evidence="2 3">
    <name type="scientific">Intrasporangium calvum (strain ATCC 23552 / DSM 43043 / JCM 3097 / NBRC 12989 / NCIMB 10167 / NRRL B-3866 / 7 KIP)</name>
    <dbReference type="NCBI Taxonomy" id="710696"/>
    <lineage>
        <taxon>Bacteria</taxon>
        <taxon>Bacillati</taxon>
        <taxon>Actinomycetota</taxon>
        <taxon>Actinomycetes</taxon>
        <taxon>Micrococcales</taxon>
        <taxon>Intrasporangiaceae</taxon>
        <taxon>Intrasporangium</taxon>
    </lineage>
</organism>
<dbReference type="AlphaFoldDB" id="E6S657"/>
<sequence length="122" mass="12155">MVSALLLFVVLAVLQLAVALYIRNTLISAASEGARFGARMDASPDDGAFRAEGLIAASLNASFAQDVSAGVARTMEGVQVVVVTVTAPLPLIGPIGPAGGLTVSGRAFSETQVSGPAGAGSR</sequence>
<dbReference type="EMBL" id="CP002343">
    <property type="protein sequence ID" value="ADU47808.1"/>
    <property type="molecule type" value="Genomic_DNA"/>
</dbReference>
<dbReference type="HOGENOM" id="CLU_123721_2_1_11"/>
<evidence type="ECO:0000313" key="2">
    <source>
        <dbReference type="EMBL" id="ADU47808.1"/>
    </source>
</evidence>
<gene>
    <name evidence="2" type="ordered locus">Intca_1290</name>
</gene>
<keyword evidence="3" id="KW-1185">Reference proteome</keyword>
<evidence type="ECO:0000313" key="3">
    <source>
        <dbReference type="Proteomes" id="UP000008914"/>
    </source>
</evidence>